<gene>
    <name evidence="2" type="ordered locus">Sden_2969</name>
</gene>
<name>Q12JX9_SHEDO</name>
<evidence type="ECO:0000313" key="2">
    <source>
        <dbReference type="EMBL" id="ABE56247.1"/>
    </source>
</evidence>
<feature type="signal peptide" evidence="1">
    <location>
        <begin position="1"/>
        <end position="37"/>
    </location>
</feature>
<dbReference type="STRING" id="318161.Sden_2969"/>
<organism evidence="2 3">
    <name type="scientific">Shewanella denitrificans (strain OS217 / ATCC BAA-1090 / DSM 15013)</name>
    <dbReference type="NCBI Taxonomy" id="318161"/>
    <lineage>
        <taxon>Bacteria</taxon>
        <taxon>Pseudomonadati</taxon>
        <taxon>Pseudomonadota</taxon>
        <taxon>Gammaproteobacteria</taxon>
        <taxon>Alteromonadales</taxon>
        <taxon>Shewanellaceae</taxon>
        <taxon>Shewanella</taxon>
    </lineage>
</organism>
<feature type="chain" id="PRO_5004181449" evidence="1">
    <location>
        <begin position="38"/>
        <end position="214"/>
    </location>
</feature>
<evidence type="ECO:0000313" key="3">
    <source>
        <dbReference type="Proteomes" id="UP000001982"/>
    </source>
</evidence>
<dbReference type="KEGG" id="sdn:Sden_2969"/>
<sequence>MDCVMNMVTRMFRLRLGSAPVLRAFMLSLLVAPMTLSADQTSVISSKVMQGAGRAAVNQASGDHNIQSNSHVFGQSTSIESIQKNDLHPLAAFSNAVEFQAMLDDDELHVSFIDSQAFANFQGLASINQVSGQNNIQTNLGSIALASIAGLGLSDDALTQVSSQSVPSFQTSQYHADIAPDSFLDAQGVMQVNQISGDGNIAVNQFSLQLPSGN</sequence>
<keyword evidence="1" id="KW-0732">Signal</keyword>
<dbReference type="eggNOG" id="ENOG50326KX">
    <property type="taxonomic scope" value="Bacteria"/>
</dbReference>
<dbReference type="EMBL" id="CP000302">
    <property type="protein sequence ID" value="ABE56247.1"/>
    <property type="molecule type" value="Genomic_DNA"/>
</dbReference>
<dbReference type="HOGENOM" id="CLU_1401615_0_0_6"/>
<accession>Q12JX9</accession>
<dbReference type="Proteomes" id="UP000001982">
    <property type="component" value="Chromosome"/>
</dbReference>
<dbReference type="AlphaFoldDB" id="Q12JX9"/>
<protein>
    <submittedName>
        <fullName evidence="2">Uncharacterized protein</fullName>
    </submittedName>
</protein>
<reference evidence="2 3" key="1">
    <citation type="submission" date="2006-03" db="EMBL/GenBank/DDBJ databases">
        <title>Complete sequence of Shewanella denitrificans OS217.</title>
        <authorList>
            <consortium name="US DOE Joint Genome Institute"/>
            <person name="Copeland A."/>
            <person name="Lucas S."/>
            <person name="Lapidus A."/>
            <person name="Barry K."/>
            <person name="Detter J.C."/>
            <person name="Glavina del Rio T."/>
            <person name="Hammon N."/>
            <person name="Israni S."/>
            <person name="Dalin E."/>
            <person name="Tice H."/>
            <person name="Pitluck S."/>
            <person name="Brettin T."/>
            <person name="Bruce D."/>
            <person name="Han C."/>
            <person name="Tapia R."/>
            <person name="Gilna P."/>
            <person name="Kiss H."/>
            <person name="Schmutz J."/>
            <person name="Larimer F."/>
            <person name="Land M."/>
            <person name="Hauser L."/>
            <person name="Kyrpides N."/>
            <person name="Lykidis A."/>
            <person name="Richardson P."/>
        </authorList>
    </citation>
    <scope>NUCLEOTIDE SEQUENCE [LARGE SCALE GENOMIC DNA]</scope>
    <source>
        <strain evidence="3">OS217 / ATCC BAA-1090 / DSM 15013</strain>
    </source>
</reference>
<proteinExistence type="predicted"/>
<evidence type="ECO:0000256" key="1">
    <source>
        <dbReference type="SAM" id="SignalP"/>
    </source>
</evidence>
<keyword evidence="3" id="KW-1185">Reference proteome</keyword>